<keyword evidence="2" id="KW-1185">Reference proteome</keyword>
<organism evidence="1 2">
    <name type="scientific">Burkholderia phage BcepSaruman</name>
    <dbReference type="NCBI Taxonomy" id="2530032"/>
    <lineage>
        <taxon>Viruses</taxon>
        <taxon>Duplodnaviria</taxon>
        <taxon>Heunggongvirae</taxon>
        <taxon>Uroviricota</taxon>
        <taxon>Caudoviricetes</taxon>
        <taxon>Sarumanvirus</taxon>
        <taxon>Sarumanvirus bcepsaruman</taxon>
    </lineage>
</organism>
<dbReference type="Proteomes" id="UP000296455">
    <property type="component" value="Segment"/>
</dbReference>
<protein>
    <submittedName>
        <fullName evidence="1">Uncharacterized protein</fullName>
    </submittedName>
</protein>
<accession>A0A4D5ZCC1</accession>
<evidence type="ECO:0000313" key="1">
    <source>
        <dbReference type="EMBL" id="QBX06421.1"/>
    </source>
</evidence>
<name>A0A4D5ZCC1_9CAUD</name>
<reference evidence="1 2" key="1">
    <citation type="submission" date="2019-02" db="EMBL/GenBank/DDBJ databases">
        <title>Complete genome sequence of Burkholderia cenocepacia phage BcepSaruman.</title>
        <authorList>
            <person name="Park K."/>
            <person name="Liu M."/>
            <person name="Gill J."/>
        </authorList>
    </citation>
    <scope>NUCLEOTIDE SEQUENCE [LARGE SCALE GENOMIC DNA]</scope>
</reference>
<dbReference type="EMBL" id="MK552140">
    <property type="protein sequence ID" value="QBX06421.1"/>
    <property type="molecule type" value="Genomic_DNA"/>
</dbReference>
<proteinExistence type="predicted"/>
<evidence type="ECO:0000313" key="2">
    <source>
        <dbReference type="Proteomes" id="UP000296455"/>
    </source>
</evidence>
<sequence length="88" mass="10032">MRARVCYDSYINQLSESDMILAMVNAARRRGGNAQAVVANAYERACEWVADCGGDVREWFVYEVRCVTDFDGADRETCDWLAQQLQEV</sequence>
<gene>
    <name evidence="1" type="ORF">BcepSaruman_008</name>
</gene>